<sequence length="368" mass="43022">MHLKQLQLIQFKNYPKALTSFSQEINCFLGINGSGKTNLLDAIYYLSLTKSAFNPIDSLNIQHDQQFFSLKGLFDKNEKDLEIQVILEPRKKKQVLLNGKAYDKLSEHIGLLPVVLIAPDDTSLVKEGSEERRKFFDSILSQLDKNYLQKLVRYQHFLKQRNALIKRFAEQDRLDRALLEPYDQELIQLSMAIYEDRYRFIEKYKPLLLNHYKEISGQREAVDIHYTSQCSKEDFKQYFHQCLQKDLILKRSNAGIHKDDFVFEIDGYPLKKFGSQGQQKSFLIALKLAQFQVFKEETQTKPILLLDDIFDKLDDFRISKMMQLVAAHEFGQLFITDARPERTKKILEGMDADIAYFHIADGSISLEQ</sequence>
<keyword evidence="8 9" id="KW-0238">DNA-binding</keyword>
<dbReference type="InterPro" id="IPR001238">
    <property type="entry name" value="DNA-binding_RecF"/>
</dbReference>
<dbReference type="GO" id="GO:0006260">
    <property type="term" value="P:DNA replication"/>
    <property type="evidence" value="ECO:0007669"/>
    <property type="project" value="UniProtKB-UniRule"/>
</dbReference>
<name>A0A918ULE2_9BACT</name>
<accession>A0A918ULE2</accession>
<evidence type="ECO:0000256" key="2">
    <source>
        <dbReference type="ARBA" id="ARBA00008016"/>
    </source>
</evidence>
<comment type="subcellular location">
    <subcellularLocation>
        <location evidence="1 9">Cytoplasm</location>
    </subcellularLocation>
</comment>
<dbReference type="InterPro" id="IPR003395">
    <property type="entry name" value="RecF/RecN/SMC_N"/>
</dbReference>
<feature type="domain" description="RecF/RecN/SMC N-terminal" evidence="10">
    <location>
        <begin position="2"/>
        <end position="345"/>
    </location>
</feature>
<evidence type="ECO:0000256" key="9">
    <source>
        <dbReference type="HAMAP-Rule" id="MF_00365"/>
    </source>
</evidence>
<reference evidence="11" key="2">
    <citation type="submission" date="2020-09" db="EMBL/GenBank/DDBJ databases">
        <authorList>
            <person name="Sun Q."/>
            <person name="Kim S."/>
        </authorList>
    </citation>
    <scope>NUCLEOTIDE SEQUENCE</scope>
    <source>
        <strain evidence="11">KCTC 12368</strain>
    </source>
</reference>
<evidence type="ECO:0000256" key="8">
    <source>
        <dbReference type="ARBA" id="ARBA00023125"/>
    </source>
</evidence>
<dbReference type="PANTHER" id="PTHR32182">
    <property type="entry name" value="DNA REPLICATION AND REPAIR PROTEIN RECF"/>
    <property type="match status" value="1"/>
</dbReference>
<evidence type="ECO:0000259" key="10">
    <source>
        <dbReference type="Pfam" id="PF02463"/>
    </source>
</evidence>
<dbReference type="HAMAP" id="MF_00365">
    <property type="entry name" value="RecF"/>
    <property type="match status" value="1"/>
</dbReference>
<evidence type="ECO:0000256" key="7">
    <source>
        <dbReference type="ARBA" id="ARBA00022840"/>
    </source>
</evidence>
<reference evidence="11" key="1">
    <citation type="journal article" date="2014" name="Int. J. Syst. Evol. Microbiol.">
        <title>Complete genome sequence of Corynebacterium casei LMG S-19264T (=DSM 44701T), isolated from a smear-ripened cheese.</title>
        <authorList>
            <consortium name="US DOE Joint Genome Institute (JGI-PGF)"/>
            <person name="Walter F."/>
            <person name="Albersmeier A."/>
            <person name="Kalinowski J."/>
            <person name="Ruckert C."/>
        </authorList>
    </citation>
    <scope>NUCLEOTIDE SEQUENCE</scope>
    <source>
        <strain evidence="11">KCTC 12368</strain>
    </source>
</reference>
<dbReference type="GO" id="GO:0000731">
    <property type="term" value="P:DNA synthesis involved in DNA repair"/>
    <property type="evidence" value="ECO:0007669"/>
    <property type="project" value="TreeGrafter"/>
</dbReference>
<dbReference type="Gene3D" id="1.20.1050.90">
    <property type="entry name" value="RecF/RecN/SMC, N-terminal domain"/>
    <property type="match status" value="1"/>
</dbReference>
<dbReference type="InterPro" id="IPR018078">
    <property type="entry name" value="DNA-binding_RecF_CS"/>
</dbReference>
<evidence type="ECO:0000256" key="4">
    <source>
        <dbReference type="ARBA" id="ARBA00022490"/>
    </source>
</evidence>
<comment type="caution">
    <text evidence="11">The sequence shown here is derived from an EMBL/GenBank/DDBJ whole genome shotgun (WGS) entry which is preliminary data.</text>
</comment>
<proteinExistence type="inferred from homology"/>
<dbReference type="RefSeq" id="WP_018472575.1">
    <property type="nucleotide sequence ID" value="NZ_BMWX01000002.1"/>
</dbReference>
<keyword evidence="9" id="KW-0234">DNA repair</keyword>
<evidence type="ECO:0000256" key="6">
    <source>
        <dbReference type="ARBA" id="ARBA00022741"/>
    </source>
</evidence>
<dbReference type="InterPro" id="IPR027417">
    <property type="entry name" value="P-loop_NTPase"/>
</dbReference>
<dbReference type="EMBL" id="BMWX01000002">
    <property type="protein sequence ID" value="GGZ19021.1"/>
    <property type="molecule type" value="Genomic_DNA"/>
</dbReference>
<protein>
    <recommendedName>
        <fullName evidence="3 9">DNA replication and repair protein RecF</fullName>
    </recommendedName>
</protein>
<evidence type="ECO:0000256" key="5">
    <source>
        <dbReference type="ARBA" id="ARBA00022705"/>
    </source>
</evidence>
<gene>
    <name evidence="9 11" type="primary">recF</name>
    <name evidence="11" type="ORF">GCM10007049_09150</name>
</gene>
<evidence type="ECO:0000256" key="1">
    <source>
        <dbReference type="ARBA" id="ARBA00004496"/>
    </source>
</evidence>
<dbReference type="NCBIfam" id="TIGR00611">
    <property type="entry name" value="recf"/>
    <property type="match status" value="1"/>
</dbReference>
<dbReference type="Proteomes" id="UP000619457">
    <property type="component" value="Unassembled WGS sequence"/>
</dbReference>
<dbReference type="GO" id="GO:0005524">
    <property type="term" value="F:ATP binding"/>
    <property type="evidence" value="ECO:0007669"/>
    <property type="project" value="UniProtKB-UniRule"/>
</dbReference>
<dbReference type="AlphaFoldDB" id="A0A918ULE2"/>
<keyword evidence="12" id="KW-1185">Reference proteome</keyword>
<dbReference type="Pfam" id="PF02463">
    <property type="entry name" value="SMC_N"/>
    <property type="match status" value="1"/>
</dbReference>
<keyword evidence="6 9" id="KW-0547">Nucleotide-binding</keyword>
<dbReference type="InterPro" id="IPR042174">
    <property type="entry name" value="RecF_2"/>
</dbReference>
<dbReference type="SUPFAM" id="SSF52540">
    <property type="entry name" value="P-loop containing nucleoside triphosphate hydrolases"/>
    <property type="match status" value="1"/>
</dbReference>
<evidence type="ECO:0000313" key="11">
    <source>
        <dbReference type="EMBL" id="GGZ19021.1"/>
    </source>
</evidence>
<keyword evidence="7 9" id="KW-0067">ATP-binding</keyword>
<keyword evidence="9" id="KW-0742">SOS response</keyword>
<dbReference type="GO" id="GO:0003697">
    <property type="term" value="F:single-stranded DNA binding"/>
    <property type="evidence" value="ECO:0007669"/>
    <property type="project" value="UniProtKB-UniRule"/>
</dbReference>
<organism evidence="11 12">
    <name type="scientific">Echinicola pacifica</name>
    <dbReference type="NCBI Taxonomy" id="346377"/>
    <lineage>
        <taxon>Bacteria</taxon>
        <taxon>Pseudomonadati</taxon>
        <taxon>Bacteroidota</taxon>
        <taxon>Cytophagia</taxon>
        <taxon>Cytophagales</taxon>
        <taxon>Cyclobacteriaceae</taxon>
        <taxon>Echinicola</taxon>
    </lineage>
</organism>
<comment type="function">
    <text evidence="9">The RecF protein is involved in DNA metabolism; it is required for DNA replication and normal SOS inducibility. RecF binds preferentially to single-stranded, linear DNA. It also seems to bind ATP.</text>
</comment>
<dbReference type="PANTHER" id="PTHR32182:SF0">
    <property type="entry name" value="DNA REPLICATION AND REPAIR PROTEIN RECF"/>
    <property type="match status" value="1"/>
</dbReference>
<feature type="binding site" evidence="9">
    <location>
        <begin position="30"/>
        <end position="37"/>
    </location>
    <ligand>
        <name>ATP</name>
        <dbReference type="ChEBI" id="CHEBI:30616"/>
    </ligand>
</feature>
<keyword evidence="9" id="KW-0227">DNA damage</keyword>
<keyword evidence="5 9" id="KW-0235">DNA replication</keyword>
<comment type="similarity">
    <text evidence="2 9">Belongs to the RecF family.</text>
</comment>
<evidence type="ECO:0000256" key="3">
    <source>
        <dbReference type="ARBA" id="ARBA00020170"/>
    </source>
</evidence>
<dbReference type="GO" id="GO:0006302">
    <property type="term" value="P:double-strand break repair"/>
    <property type="evidence" value="ECO:0007669"/>
    <property type="project" value="TreeGrafter"/>
</dbReference>
<dbReference type="Gene3D" id="3.40.50.300">
    <property type="entry name" value="P-loop containing nucleotide triphosphate hydrolases"/>
    <property type="match status" value="1"/>
</dbReference>
<evidence type="ECO:0000313" key="12">
    <source>
        <dbReference type="Proteomes" id="UP000619457"/>
    </source>
</evidence>
<keyword evidence="4 9" id="KW-0963">Cytoplasm</keyword>
<dbReference type="PROSITE" id="PS00617">
    <property type="entry name" value="RECF_1"/>
    <property type="match status" value="1"/>
</dbReference>
<dbReference type="GO" id="GO:0005737">
    <property type="term" value="C:cytoplasm"/>
    <property type="evidence" value="ECO:0007669"/>
    <property type="project" value="UniProtKB-SubCell"/>
</dbReference>
<dbReference type="GO" id="GO:0009432">
    <property type="term" value="P:SOS response"/>
    <property type="evidence" value="ECO:0007669"/>
    <property type="project" value="UniProtKB-UniRule"/>
</dbReference>